<sequence length="365" mass="39817">MRWHVMMSMSAGVFGLVVPELGMRNKVWEWRGYEVRYTSVNEELDAREAPSVVLVHGLFANADHWRKNCPALADAGCRVFAIDLLGSGYSSKPAPSDPKAIAVSGERRFTGEAIAIVDDLGTASGKVRRGGPFEVPQRHPVAGSPYNFFTWSEQLSDFTREIVKGGRVALVCNSIGCISGLQAAIDRPDLFAGACLVSPNFRELHVAESPKIAIPATTLVQAALRRWGAGLFKRLANRDVVRAILTSQPYVDKSAVTDELVDVLLNPLLLPGADKVVFDTLSYSAGPLPEQLLQDPNLQANVFVCYGTGDPWTPGPRVEALARFDPVKRVQALPEVGHCPHDEAPHLVNPFLLDFLQDTGLLRQT</sequence>
<dbReference type="EMBL" id="JAQMWT010000570">
    <property type="protein sequence ID" value="KAJ8599387.1"/>
    <property type="molecule type" value="Genomic_DNA"/>
</dbReference>
<evidence type="ECO:0000313" key="4">
    <source>
        <dbReference type="Proteomes" id="UP001230188"/>
    </source>
</evidence>
<comment type="caution">
    <text evidence="3">The sequence shown here is derived from an EMBL/GenBank/DDBJ whole genome shotgun (WGS) entry which is preliminary data.</text>
</comment>
<dbReference type="AlphaFoldDB" id="A0AAD7U6X1"/>
<evidence type="ECO:0000256" key="1">
    <source>
        <dbReference type="SAM" id="SignalP"/>
    </source>
</evidence>
<dbReference type="PRINTS" id="PR00412">
    <property type="entry name" value="EPOXHYDRLASE"/>
</dbReference>
<reference evidence="3" key="1">
    <citation type="submission" date="2023-01" db="EMBL/GenBank/DDBJ databases">
        <title>Metagenome sequencing of chrysophaentin producing Chrysophaeum taylorii.</title>
        <authorList>
            <person name="Davison J."/>
            <person name="Bewley C."/>
        </authorList>
    </citation>
    <scope>NUCLEOTIDE SEQUENCE</scope>
    <source>
        <strain evidence="3">NIES-1699</strain>
    </source>
</reference>
<accession>A0AAD7U6X1</accession>
<feature type="chain" id="PRO_5042139035" description="AB hydrolase-1 domain-containing protein" evidence="1">
    <location>
        <begin position="16"/>
        <end position="365"/>
    </location>
</feature>
<dbReference type="PANTHER" id="PTHR46438:SF12">
    <property type="entry name" value="ALPHA_BETA-HYDROLASES SUPERFAMILY PROTEIN"/>
    <property type="match status" value="1"/>
</dbReference>
<name>A0AAD7U6X1_9STRA</name>
<feature type="signal peptide" evidence="1">
    <location>
        <begin position="1"/>
        <end position="15"/>
    </location>
</feature>
<dbReference type="PANTHER" id="PTHR46438">
    <property type="entry name" value="ALPHA/BETA-HYDROLASES SUPERFAMILY PROTEIN"/>
    <property type="match status" value="1"/>
</dbReference>
<proteinExistence type="predicted"/>
<keyword evidence="4" id="KW-1185">Reference proteome</keyword>
<protein>
    <recommendedName>
        <fullName evidence="2">AB hydrolase-1 domain-containing protein</fullName>
    </recommendedName>
</protein>
<feature type="domain" description="AB hydrolase-1" evidence="2">
    <location>
        <begin position="52"/>
        <end position="349"/>
    </location>
</feature>
<evidence type="ECO:0000259" key="2">
    <source>
        <dbReference type="Pfam" id="PF12697"/>
    </source>
</evidence>
<dbReference type="Pfam" id="PF12697">
    <property type="entry name" value="Abhydrolase_6"/>
    <property type="match status" value="1"/>
</dbReference>
<dbReference type="GO" id="GO:0003824">
    <property type="term" value="F:catalytic activity"/>
    <property type="evidence" value="ECO:0007669"/>
    <property type="project" value="InterPro"/>
</dbReference>
<dbReference type="Proteomes" id="UP001230188">
    <property type="component" value="Unassembled WGS sequence"/>
</dbReference>
<dbReference type="InterPro" id="IPR000639">
    <property type="entry name" value="Epox_hydrolase-like"/>
</dbReference>
<organism evidence="3 4">
    <name type="scientific">Chrysophaeum taylorii</name>
    <dbReference type="NCBI Taxonomy" id="2483200"/>
    <lineage>
        <taxon>Eukaryota</taxon>
        <taxon>Sar</taxon>
        <taxon>Stramenopiles</taxon>
        <taxon>Ochrophyta</taxon>
        <taxon>Pelagophyceae</taxon>
        <taxon>Pelagomonadales</taxon>
        <taxon>Pelagomonadaceae</taxon>
        <taxon>Chrysophaeum</taxon>
    </lineage>
</organism>
<dbReference type="InterPro" id="IPR029058">
    <property type="entry name" value="AB_hydrolase_fold"/>
</dbReference>
<evidence type="ECO:0000313" key="3">
    <source>
        <dbReference type="EMBL" id="KAJ8599387.1"/>
    </source>
</evidence>
<keyword evidence="1" id="KW-0732">Signal</keyword>
<dbReference type="InterPro" id="IPR000073">
    <property type="entry name" value="AB_hydrolase_1"/>
</dbReference>
<dbReference type="Gene3D" id="3.40.50.1820">
    <property type="entry name" value="alpha/beta hydrolase"/>
    <property type="match status" value="1"/>
</dbReference>
<gene>
    <name evidence="3" type="ORF">CTAYLR_007030</name>
</gene>
<dbReference type="SUPFAM" id="SSF53474">
    <property type="entry name" value="alpha/beta-Hydrolases"/>
    <property type="match status" value="1"/>
</dbReference>